<evidence type="ECO:0000256" key="2">
    <source>
        <dbReference type="ARBA" id="ARBA00010333"/>
    </source>
</evidence>
<name>A0A1I0H506_9BACI</name>
<dbReference type="PROSITE" id="PS01039">
    <property type="entry name" value="SBP_BACTERIAL_3"/>
    <property type="match status" value="1"/>
</dbReference>
<evidence type="ECO:0000256" key="5">
    <source>
        <dbReference type="ARBA" id="ARBA00023288"/>
    </source>
</evidence>
<keyword evidence="10" id="KW-1185">Reference proteome</keyword>
<dbReference type="GO" id="GO:0030313">
    <property type="term" value="C:cell envelope"/>
    <property type="evidence" value="ECO:0007669"/>
    <property type="project" value="UniProtKB-SubCell"/>
</dbReference>
<dbReference type="GO" id="GO:0015276">
    <property type="term" value="F:ligand-gated monoatomic ion channel activity"/>
    <property type="evidence" value="ECO:0007669"/>
    <property type="project" value="InterPro"/>
</dbReference>
<evidence type="ECO:0000256" key="4">
    <source>
        <dbReference type="ARBA" id="ARBA00023139"/>
    </source>
</evidence>
<proteinExistence type="inferred from homology"/>
<dbReference type="SUPFAM" id="SSF53850">
    <property type="entry name" value="Periplasmic binding protein-like II"/>
    <property type="match status" value="1"/>
</dbReference>
<dbReference type="EMBL" id="FOHJ01000008">
    <property type="protein sequence ID" value="SET78665.1"/>
    <property type="molecule type" value="Genomic_DNA"/>
</dbReference>
<evidence type="ECO:0000256" key="6">
    <source>
        <dbReference type="RuleBase" id="RU003744"/>
    </source>
</evidence>
<keyword evidence="4" id="KW-0564">Palmitate</keyword>
<sequence>MQGNMNVCIINFVQNRNPTKQIGEIDMKKGLWILMLGITLVLAACGTSDEDNSTSNQDTNAEGASLYDEIMEKGVINVGTEGTYAPFTFHNDEDKLTGYDVEVMREVAKRMGIEVNFMETQWDSMFAGLNSARFDVIANQVGINPERKENYDFSNPYTVSSAVVVVPEDNTDVTSFDDIEGKTSAQSLTSNYEKIAKEHGAEIQGVEGLAQAIEMIKQGRVQITVNDRLAVLDYMQQQPDAGIKIAAQQDEVSETAFAFRKGNEELVQAFNEQLEAMKEDGTLTEIAKKWFGEDVSQ</sequence>
<protein>
    <submittedName>
        <fullName evidence="9">Cystine transport system substrate-binding protein</fullName>
    </submittedName>
</protein>
<dbReference type="GO" id="GO:0016020">
    <property type="term" value="C:membrane"/>
    <property type="evidence" value="ECO:0007669"/>
    <property type="project" value="InterPro"/>
</dbReference>
<comment type="subcellular location">
    <subcellularLocation>
        <location evidence="1">Cell envelope</location>
    </subcellularLocation>
</comment>
<dbReference type="PANTHER" id="PTHR35936:SF34">
    <property type="entry name" value="ABC TRANSPORTER EXTRACELLULAR-BINDING PROTEIN YCKB-RELATED"/>
    <property type="match status" value="1"/>
</dbReference>
<dbReference type="STRING" id="237682.SAMN05421676_10850"/>
<feature type="domain" description="Ionotropic glutamate receptor C-terminal" evidence="8">
    <location>
        <begin position="75"/>
        <end position="293"/>
    </location>
</feature>
<comment type="similarity">
    <text evidence="2 6">Belongs to the bacterial solute-binding protein 3 family.</text>
</comment>
<dbReference type="InterPro" id="IPR001320">
    <property type="entry name" value="Iontro_rcpt_C"/>
</dbReference>
<accession>A0A1I0H506</accession>
<dbReference type="Proteomes" id="UP000199095">
    <property type="component" value="Unassembled WGS sequence"/>
</dbReference>
<evidence type="ECO:0000313" key="10">
    <source>
        <dbReference type="Proteomes" id="UP000199095"/>
    </source>
</evidence>
<reference evidence="10" key="1">
    <citation type="submission" date="2016-10" db="EMBL/GenBank/DDBJ databases">
        <authorList>
            <person name="Varghese N."/>
            <person name="Submissions S."/>
        </authorList>
    </citation>
    <scope>NUCLEOTIDE SEQUENCE [LARGE SCALE GENOMIC DNA]</scope>
    <source>
        <strain evidence="10">CGMCC 1.3566</strain>
    </source>
</reference>
<dbReference type="AlphaFoldDB" id="A0A1I0H506"/>
<dbReference type="InterPro" id="IPR018313">
    <property type="entry name" value="SBP_3_CS"/>
</dbReference>
<dbReference type="Gene3D" id="3.40.190.10">
    <property type="entry name" value="Periplasmic binding protein-like II"/>
    <property type="match status" value="2"/>
</dbReference>
<dbReference type="SMART" id="SM00079">
    <property type="entry name" value="PBPe"/>
    <property type="match status" value="1"/>
</dbReference>
<dbReference type="SMART" id="SM00062">
    <property type="entry name" value="PBPb"/>
    <property type="match status" value="1"/>
</dbReference>
<keyword evidence="3" id="KW-0732">Signal</keyword>
<evidence type="ECO:0000256" key="3">
    <source>
        <dbReference type="ARBA" id="ARBA00022729"/>
    </source>
</evidence>
<dbReference type="PANTHER" id="PTHR35936">
    <property type="entry name" value="MEMBRANE-BOUND LYTIC MUREIN TRANSGLYCOSYLASE F"/>
    <property type="match status" value="1"/>
</dbReference>
<gene>
    <name evidence="9" type="ORF">SAMN05421676_10850</name>
</gene>
<dbReference type="Pfam" id="PF00497">
    <property type="entry name" value="SBP_bac_3"/>
    <property type="match status" value="1"/>
</dbReference>
<dbReference type="InterPro" id="IPR001638">
    <property type="entry name" value="Solute-binding_3/MltF_N"/>
</dbReference>
<feature type="domain" description="Solute-binding protein family 3/N-terminal" evidence="7">
    <location>
        <begin position="75"/>
        <end position="294"/>
    </location>
</feature>
<keyword evidence="5" id="KW-0449">Lipoprotein</keyword>
<organism evidence="9 10">
    <name type="scientific">Salinibacillus kushneri</name>
    <dbReference type="NCBI Taxonomy" id="237682"/>
    <lineage>
        <taxon>Bacteria</taxon>
        <taxon>Bacillati</taxon>
        <taxon>Bacillota</taxon>
        <taxon>Bacilli</taxon>
        <taxon>Bacillales</taxon>
        <taxon>Bacillaceae</taxon>
        <taxon>Salinibacillus</taxon>
    </lineage>
</organism>
<dbReference type="CDD" id="cd13711">
    <property type="entry name" value="PBP2_Ngo0372_TcyA"/>
    <property type="match status" value="1"/>
</dbReference>
<evidence type="ECO:0000259" key="7">
    <source>
        <dbReference type="SMART" id="SM00062"/>
    </source>
</evidence>
<evidence type="ECO:0000256" key="1">
    <source>
        <dbReference type="ARBA" id="ARBA00004196"/>
    </source>
</evidence>
<evidence type="ECO:0000313" key="9">
    <source>
        <dbReference type="EMBL" id="SET78665.1"/>
    </source>
</evidence>
<evidence type="ECO:0000259" key="8">
    <source>
        <dbReference type="SMART" id="SM00079"/>
    </source>
</evidence>